<dbReference type="PANTHER" id="PTHR11908">
    <property type="entry name" value="XANTHINE DEHYDROGENASE"/>
    <property type="match status" value="1"/>
</dbReference>
<dbReference type="InterPro" id="IPR008274">
    <property type="entry name" value="AldOxase/xan_DH_MoCoBD1"/>
</dbReference>
<dbReference type="EMBL" id="CP036259">
    <property type="protein sequence ID" value="QDR82494.1"/>
    <property type="molecule type" value="Genomic_DNA"/>
</dbReference>
<dbReference type="RefSeq" id="WP_170233332.1">
    <property type="nucleotide sequence ID" value="NZ_CP036259.1"/>
</dbReference>
<evidence type="ECO:0000313" key="2">
    <source>
        <dbReference type="EMBL" id="QDR82494.1"/>
    </source>
</evidence>
<dbReference type="InterPro" id="IPR016208">
    <property type="entry name" value="Ald_Oxase/xanthine_DH-like"/>
</dbReference>
<dbReference type="PANTHER" id="PTHR11908:SF157">
    <property type="entry name" value="XANTHINE DEHYDROGENASE SUBUNIT D-RELATED"/>
    <property type="match status" value="1"/>
</dbReference>
<gene>
    <name evidence="2" type="ORF">SPTER_39220</name>
</gene>
<dbReference type="Proteomes" id="UP000320776">
    <property type="component" value="Chromosome"/>
</dbReference>
<dbReference type="InterPro" id="IPR037165">
    <property type="entry name" value="AldOxase/xan_DH_Mopterin-bd_sf"/>
</dbReference>
<sequence>MSQYRIVGQSVKKVDAVNKVLGKAQFAADLHFDGMLHAKVFRSTIPHGILRSLDVSAALKLPGVAVILTGDDVPGANSTGMIVKDEPVLVKINEKIRKIGDPLALIAAETEEQAEQALAAIQADIEVLPPVFDPVAAMADSAPRLYANGNVLAVRKIRKGDIDAAFARCSVVVEQEYRTQMVEHGYIEPEAGVAKFDGEVITIWVSTQNTHFDAKEVARNLKVGLDKVRVIQAATGGGFGGKLDISVQVHLGLLAMKTRRPVRLVYSRTESIINSAKRHPCLIKMKTGADAAGKLLALECSIIGDTGAYASYGPGTLTRTAVHATGPYEIPHVAIEAYTVYTNNPTAGAMRGFGVPQIAFAHEAQMDMLAERIGISPLAIRLLNALRPGAVTATGAELAQSVGIVATLEKTAAAAEMLISSHAAGTKAHKKRGTGVASMWYGIGNTGLPNPAGAYVNLLDDGTALILTGCADIGQGSDTVMAQIVAEEFGINMEDVRVVSADTGMTPDGGASSASRQTYISGNAVRLAAQEAKKVLIDMAASMLGVAPGDVVVGHKELYVRPASGQSPFLTDCLSECRLDLGLPPKSKGQSVPLADCIAQCRMKGKLTLGHGWFNPDTTGLDPETGQGKPYATYAFATQIAEVEVDTESGEVEVLRIVAAHDVGQAINPVNIEGQIEGGCTMGLGYALTEEIQVNEGKILTKNLATYLMPTSLDVPEMHPFIVEEPEQTGPFGAKGVGEPSLIPTAAAIANAIYNAIGLRFTELPITPEKVLARLQAPADAKV</sequence>
<dbReference type="SUPFAM" id="SSF54665">
    <property type="entry name" value="CO dehydrogenase molybdoprotein N-domain-like"/>
    <property type="match status" value="1"/>
</dbReference>
<dbReference type="GO" id="GO:0005506">
    <property type="term" value="F:iron ion binding"/>
    <property type="evidence" value="ECO:0007669"/>
    <property type="project" value="InterPro"/>
</dbReference>
<feature type="domain" description="Aldehyde oxidase/xanthine dehydrogenase a/b hammerhead" evidence="1">
    <location>
        <begin position="21"/>
        <end position="129"/>
    </location>
</feature>
<dbReference type="KEGG" id="sted:SPTER_39220"/>
<dbReference type="Gene3D" id="3.90.1170.50">
    <property type="entry name" value="Aldehyde oxidase/xanthine dehydrogenase, a/b hammerhead"/>
    <property type="match status" value="1"/>
</dbReference>
<dbReference type="SMART" id="SM01008">
    <property type="entry name" value="Ald_Xan_dh_C"/>
    <property type="match status" value="1"/>
</dbReference>
<dbReference type="InterPro" id="IPR046867">
    <property type="entry name" value="AldOxase/xan_DH_MoCoBD2"/>
</dbReference>
<dbReference type="AlphaFoldDB" id="A0A517DYR5"/>
<organism evidence="2 3">
    <name type="scientific">Sporomusa termitida</name>
    <dbReference type="NCBI Taxonomy" id="2377"/>
    <lineage>
        <taxon>Bacteria</taxon>
        <taxon>Bacillati</taxon>
        <taxon>Bacillota</taxon>
        <taxon>Negativicutes</taxon>
        <taxon>Selenomonadales</taxon>
        <taxon>Sporomusaceae</taxon>
        <taxon>Sporomusa</taxon>
    </lineage>
</organism>
<name>A0A517DYR5_9FIRM</name>
<evidence type="ECO:0000313" key="3">
    <source>
        <dbReference type="Proteomes" id="UP000320776"/>
    </source>
</evidence>
<dbReference type="Pfam" id="PF02738">
    <property type="entry name" value="MoCoBD_1"/>
    <property type="match status" value="1"/>
</dbReference>
<accession>A0A517DYR5</accession>
<dbReference type="Gene3D" id="3.30.365.10">
    <property type="entry name" value="Aldehyde oxidase/xanthine dehydrogenase, molybdopterin binding domain"/>
    <property type="match status" value="4"/>
</dbReference>
<dbReference type="InterPro" id="IPR036856">
    <property type="entry name" value="Ald_Oxase/Xan_DH_a/b_sf"/>
</dbReference>
<evidence type="ECO:0000259" key="1">
    <source>
        <dbReference type="SMART" id="SM01008"/>
    </source>
</evidence>
<reference evidence="2 3" key="1">
    <citation type="submission" date="2019-02" db="EMBL/GenBank/DDBJ databases">
        <title>Closed genome of Sporomusa termitida DSM 4440.</title>
        <authorList>
            <person name="Poehlein A."/>
            <person name="Daniel R."/>
        </authorList>
    </citation>
    <scope>NUCLEOTIDE SEQUENCE [LARGE SCALE GENOMIC DNA]</scope>
    <source>
        <strain evidence="2 3">DSM 4440</strain>
    </source>
</reference>
<keyword evidence="3" id="KW-1185">Reference proteome</keyword>
<dbReference type="Pfam" id="PF20256">
    <property type="entry name" value="MoCoBD_2"/>
    <property type="match status" value="1"/>
</dbReference>
<dbReference type="Pfam" id="PF01315">
    <property type="entry name" value="Ald_Xan_dh_C"/>
    <property type="match status" value="1"/>
</dbReference>
<dbReference type="GO" id="GO:0016491">
    <property type="term" value="F:oxidoreductase activity"/>
    <property type="evidence" value="ECO:0007669"/>
    <property type="project" value="InterPro"/>
</dbReference>
<dbReference type="SUPFAM" id="SSF56003">
    <property type="entry name" value="Molybdenum cofactor-binding domain"/>
    <property type="match status" value="1"/>
</dbReference>
<proteinExistence type="predicted"/>
<protein>
    <submittedName>
        <fullName evidence="2">Selenium-dependent xanthine dehydrogenase</fullName>
    </submittedName>
</protein>
<dbReference type="InterPro" id="IPR000674">
    <property type="entry name" value="Ald_Oxase/Xan_DH_a/b"/>
</dbReference>